<accession>A0A9P5NJT8</accession>
<evidence type="ECO:0000313" key="2">
    <source>
        <dbReference type="Proteomes" id="UP000724874"/>
    </source>
</evidence>
<dbReference type="EMBL" id="JADNYJ010000088">
    <property type="protein sequence ID" value="KAF8887866.1"/>
    <property type="molecule type" value="Genomic_DNA"/>
</dbReference>
<organism evidence="1 2">
    <name type="scientific">Gymnopilus junonius</name>
    <name type="common">Spectacular rustgill mushroom</name>
    <name type="synonym">Gymnopilus spectabilis subsp. junonius</name>
    <dbReference type="NCBI Taxonomy" id="109634"/>
    <lineage>
        <taxon>Eukaryota</taxon>
        <taxon>Fungi</taxon>
        <taxon>Dikarya</taxon>
        <taxon>Basidiomycota</taxon>
        <taxon>Agaricomycotina</taxon>
        <taxon>Agaricomycetes</taxon>
        <taxon>Agaricomycetidae</taxon>
        <taxon>Agaricales</taxon>
        <taxon>Agaricineae</taxon>
        <taxon>Hymenogastraceae</taxon>
        <taxon>Gymnopilus</taxon>
    </lineage>
</organism>
<keyword evidence="2" id="KW-1185">Reference proteome</keyword>
<evidence type="ECO:0000313" key="1">
    <source>
        <dbReference type="EMBL" id="KAF8887866.1"/>
    </source>
</evidence>
<dbReference type="AlphaFoldDB" id="A0A9P5NJT8"/>
<sequence length="151" mass="17292">MARGQVRYYPKGFRIFFVLIIQQMLSDGPRLKNLPQEQFWKVGQFTQGTYVRFSRSPSSYHIAPVREITVEEPVACTSLSMIDLLVPRSQCHKVIVFRQAFNCWVDRVGRTPCSIFHGLVPFKFACQSLLFVFSAAGVRIFSSYVSSSHFA</sequence>
<gene>
    <name evidence="1" type="ORF">CPB84DRAFT_1749648</name>
</gene>
<dbReference type="Proteomes" id="UP000724874">
    <property type="component" value="Unassembled WGS sequence"/>
</dbReference>
<reference evidence="1" key="1">
    <citation type="submission" date="2020-11" db="EMBL/GenBank/DDBJ databases">
        <authorList>
            <consortium name="DOE Joint Genome Institute"/>
            <person name="Ahrendt S."/>
            <person name="Riley R."/>
            <person name="Andreopoulos W."/>
            <person name="LaButti K."/>
            <person name="Pangilinan J."/>
            <person name="Ruiz-duenas F.J."/>
            <person name="Barrasa J.M."/>
            <person name="Sanchez-Garcia M."/>
            <person name="Camarero S."/>
            <person name="Miyauchi S."/>
            <person name="Serrano A."/>
            <person name="Linde D."/>
            <person name="Babiker R."/>
            <person name="Drula E."/>
            <person name="Ayuso-Fernandez I."/>
            <person name="Pacheco R."/>
            <person name="Padilla G."/>
            <person name="Ferreira P."/>
            <person name="Barriuso J."/>
            <person name="Kellner H."/>
            <person name="Castanera R."/>
            <person name="Alfaro M."/>
            <person name="Ramirez L."/>
            <person name="Pisabarro A.G."/>
            <person name="Kuo A."/>
            <person name="Tritt A."/>
            <person name="Lipzen A."/>
            <person name="He G."/>
            <person name="Yan M."/>
            <person name="Ng V."/>
            <person name="Cullen D."/>
            <person name="Martin F."/>
            <person name="Rosso M.-N."/>
            <person name="Henrissat B."/>
            <person name="Hibbett D."/>
            <person name="Martinez A.T."/>
            <person name="Grigoriev I.V."/>
        </authorList>
    </citation>
    <scope>NUCLEOTIDE SEQUENCE</scope>
    <source>
        <strain evidence="1">AH 44721</strain>
    </source>
</reference>
<protein>
    <submittedName>
        <fullName evidence="1">Uncharacterized protein</fullName>
    </submittedName>
</protein>
<proteinExistence type="predicted"/>
<comment type="caution">
    <text evidence="1">The sequence shown here is derived from an EMBL/GenBank/DDBJ whole genome shotgun (WGS) entry which is preliminary data.</text>
</comment>
<name>A0A9P5NJT8_GYMJU</name>